<proteinExistence type="predicted"/>
<organism evidence="1 2">
    <name type="scientific">Streptomyces bohaiensis</name>
    <dbReference type="NCBI Taxonomy" id="1431344"/>
    <lineage>
        <taxon>Bacteria</taxon>
        <taxon>Bacillati</taxon>
        <taxon>Actinomycetota</taxon>
        <taxon>Actinomycetes</taxon>
        <taxon>Kitasatosporales</taxon>
        <taxon>Streptomycetaceae</taxon>
        <taxon>Streptomyces</taxon>
    </lineage>
</organism>
<keyword evidence="2" id="KW-1185">Reference proteome</keyword>
<dbReference type="RefSeq" id="WP_168088133.1">
    <property type="nucleotide sequence ID" value="NZ_JAAVJC010000068.1"/>
</dbReference>
<dbReference type="Proteomes" id="UP000727056">
    <property type="component" value="Unassembled WGS sequence"/>
</dbReference>
<dbReference type="Pfam" id="PF04978">
    <property type="entry name" value="MST"/>
    <property type="match status" value="1"/>
</dbReference>
<comment type="caution">
    <text evidence="1">The sequence shown here is derived from an EMBL/GenBank/DDBJ whole genome shotgun (WGS) entry which is preliminary data.</text>
</comment>
<sequence length="161" mass="17795">MPAHRRDTPPPRTGNSETEVLRGFLGYLRQSIAAKVEGAPEPQVRTYRTPSGTNLLGLLHHLTAVERATFLDEEVTDWQATFDAPPADSVADVVTRYRETVARADAVFDGCTGLDAPLRRPRTRRPAPAIRWALVHLIEETGRHAGHADILRELIDGTTGR</sequence>
<dbReference type="InterPro" id="IPR007061">
    <property type="entry name" value="MST-like"/>
</dbReference>
<reference evidence="1 2" key="1">
    <citation type="submission" date="2020-03" db="EMBL/GenBank/DDBJ databases">
        <title>Draft genome of Streptomyces sp. ventii, isolated from the Axial Seamount in the Pacific Ocean, and resequencing of the two type strains Streptomyces lonarensis strain NCL 716 and Streptomyces bohaiensis strain 11A07.</title>
        <authorList>
            <person name="Loughran R.M."/>
            <person name="Pfannmuller K.M."/>
            <person name="Wasson B.J."/>
            <person name="Deadmond M.C."/>
            <person name="Paddock B.E."/>
            <person name="Koyack M.J."/>
            <person name="Gallegos D.A."/>
            <person name="Mitchell E.A."/>
            <person name="Ushijima B."/>
            <person name="Saw J.H."/>
            <person name="Mcphail K.L."/>
            <person name="Videau P."/>
        </authorList>
    </citation>
    <scope>NUCLEOTIDE SEQUENCE [LARGE SCALE GENOMIC DNA]</scope>
    <source>
        <strain evidence="1 2">11A07</strain>
    </source>
</reference>
<dbReference type="Gene3D" id="1.20.120.450">
    <property type="entry name" value="dinb family like domain"/>
    <property type="match status" value="1"/>
</dbReference>
<evidence type="ECO:0000313" key="1">
    <source>
        <dbReference type="EMBL" id="NJQ15359.1"/>
    </source>
</evidence>
<evidence type="ECO:0000313" key="2">
    <source>
        <dbReference type="Proteomes" id="UP000727056"/>
    </source>
</evidence>
<dbReference type="SUPFAM" id="SSF109854">
    <property type="entry name" value="DinB/YfiT-like putative metalloenzymes"/>
    <property type="match status" value="1"/>
</dbReference>
<dbReference type="EMBL" id="JAAVJC010000068">
    <property type="protein sequence ID" value="NJQ15359.1"/>
    <property type="molecule type" value="Genomic_DNA"/>
</dbReference>
<protein>
    <submittedName>
        <fullName evidence="1">DinB family protein</fullName>
    </submittedName>
</protein>
<gene>
    <name evidence="1" type="ORF">HCN52_10465</name>
</gene>
<name>A0ABX1C881_9ACTN</name>
<dbReference type="InterPro" id="IPR034660">
    <property type="entry name" value="DinB/YfiT-like"/>
</dbReference>
<accession>A0ABX1C881</accession>